<gene>
    <name evidence="4" type="ORF">GSCOC_T00000779001</name>
</gene>
<dbReference type="Pfam" id="PF00076">
    <property type="entry name" value="RRM_1"/>
    <property type="match status" value="1"/>
</dbReference>
<dbReference type="OrthoDB" id="1934322at2759"/>
<dbReference type="Gramene" id="CDP20509">
    <property type="protein sequence ID" value="CDP20509"/>
    <property type="gene ID" value="GSCOC_T00000779001"/>
</dbReference>
<dbReference type="SUPFAM" id="SSF54928">
    <property type="entry name" value="RNA-binding domain, RBD"/>
    <property type="match status" value="1"/>
</dbReference>
<dbReference type="AlphaFoldDB" id="A0A068VIT9"/>
<feature type="domain" description="RRM" evidence="3">
    <location>
        <begin position="26"/>
        <end position="60"/>
    </location>
</feature>
<evidence type="ECO:0000313" key="5">
    <source>
        <dbReference type="Proteomes" id="UP000295252"/>
    </source>
</evidence>
<dbReference type="PANTHER" id="PTHR13952">
    <property type="entry name" value="U1 SMALL NUCLEAR RIBONUCLEOPROTEIN 70 KD"/>
    <property type="match status" value="1"/>
</dbReference>
<name>A0A068VIT9_COFCA</name>
<dbReference type="GO" id="GO:0071011">
    <property type="term" value="C:precatalytic spliceosome"/>
    <property type="evidence" value="ECO:0007669"/>
    <property type="project" value="TreeGrafter"/>
</dbReference>
<dbReference type="InterPro" id="IPR000504">
    <property type="entry name" value="RRM_dom"/>
</dbReference>
<evidence type="ECO:0000259" key="3">
    <source>
        <dbReference type="Pfam" id="PF00076"/>
    </source>
</evidence>
<dbReference type="EMBL" id="HG740387">
    <property type="protein sequence ID" value="CDP20509.1"/>
    <property type="molecule type" value="Genomic_DNA"/>
</dbReference>
<reference evidence="5" key="1">
    <citation type="journal article" date="2014" name="Science">
        <title>The coffee genome provides insight into the convergent evolution of caffeine biosynthesis.</title>
        <authorList>
            <person name="Denoeud F."/>
            <person name="Carretero-Paulet L."/>
            <person name="Dereeper A."/>
            <person name="Droc G."/>
            <person name="Guyot R."/>
            <person name="Pietrella M."/>
            <person name="Zheng C."/>
            <person name="Alberti A."/>
            <person name="Anthony F."/>
            <person name="Aprea G."/>
            <person name="Aury J.M."/>
            <person name="Bento P."/>
            <person name="Bernard M."/>
            <person name="Bocs S."/>
            <person name="Campa C."/>
            <person name="Cenci A."/>
            <person name="Combes M.C."/>
            <person name="Crouzillat D."/>
            <person name="Da Silva C."/>
            <person name="Daddiego L."/>
            <person name="De Bellis F."/>
            <person name="Dussert S."/>
            <person name="Garsmeur O."/>
            <person name="Gayraud T."/>
            <person name="Guignon V."/>
            <person name="Jahn K."/>
            <person name="Jamilloux V."/>
            <person name="Joet T."/>
            <person name="Labadie K."/>
            <person name="Lan T."/>
            <person name="Leclercq J."/>
            <person name="Lepelley M."/>
            <person name="Leroy T."/>
            <person name="Li L.T."/>
            <person name="Librado P."/>
            <person name="Lopez L."/>
            <person name="Munoz A."/>
            <person name="Noel B."/>
            <person name="Pallavicini A."/>
            <person name="Perrotta G."/>
            <person name="Poncet V."/>
            <person name="Pot D."/>
            <person name="Priyono X."/>
            <person name="Rigoreau M."/>
            <person name="Rouard M."/>
            <person name="Rozas J."/>
            <person name="Tranchant-Dubreuil C."/>
            <person name="VanBuren R."/>
            <person name="Zhang Q."/>
            <person name="Andrade A.C."/>
            <person name="Argout X."/>
            <person name="Bertrand B."/>
            <person name="de Kochko A."/>
            <person name="Graziosi G."/>
            <person name="Henry R.J."/>
            <person name="Jayarama X."/>
            <person name="Ming R."/>
            <person name="Nagai C."/>
            <person name="Rounsley S."/>
            <person name="Sankoff D."/>
            <person name="Giuliano G."/>
            <person name="Albert V.A."/>
            <person name="Wincker P."/>
            <person name="Lashermes P."/>
        </authorList>
    </citation>
    <scope>NUCLEOTIDE SEQUENCE [LARGE SCALE GENOMIC DNA]</scope>
    <source>
        <strain evidence="5">cv. DH200-94</strain>
    </source>
</reference>
<evidence type="ECO:0000313" key="4">
    <source>
        <dbReference type="EMBL" id="CDP20509.1"/>
    </source>
</evidence>
<dbReference type="InterPro" id="IPR012677">
    <property type="entry name" value="Nucleotide-bd_a/b_plait_sf"/>
</dbReference>
<proteinExistence type="predicted"/>
<protein>
    <submittedName>
        <fullName evidence="4">DH200=94 genomic scaffold, scaffold_1303</fullName>
    </submittedName>
</protein>
<accession>A0A068VIT9</accession>
<organism evidence="4 5">
    <name type="scientific">Coffea canephora</name>
    <name type="common">Robusta coffee</name>
    <dbReference type="NCBI Taxonomy" id="49390"/>
    <lineage>
        <taxon>Eukaryota</taxon>
        <taxon>Viridiplantae</taxon>
        <taxon>Streptophyta</taxon>
        <taxon>Embryophyta</taxon>
        <taxon>Tracheophyta</taxon>
        <taxon>Spermatophyta</taxon>
        <taxon>Magnoliopsida</taxon>
        <taxon>eudicotyledons</taxon>
        <taxon>Gunneridae</taxon>
        <taxon>Pentapetalae</taxon>
        <taxon>asterids</taxon>
        <taxon>lamiids</taxon>
        <taxon>Gentianales</taxon>
        <taxon>Rubiaceae</taxon>
        <taxon>Ixoroideae</taxon>
        <taxon>Gardenieae complex</taxon>
        <taxon>Bertiereae - Coffeeae clade</taxon>
        <taxon>Coffeeae</taxon>
        <taxon>Coffea</taxon>
    </lineage>
</organism>
<comment type="subcellular location">
    <subcellularLocation>
        <location evidence="1">Nucleus</location>
    </subcellularLocation>
</comment>
<dbReference type="Gene3D" id="3.30.70.330">
    <property type="match status" value="1"/>
</dbReference>
<dbReference type="InterPro" id="IPR035979">
    <property type="entry name" value="RBD_domain_sf"/>
</dbReference>
<dbReference type="GO" id="GO:0000398">
    <property type="term" value="P:mRNA splicing, via spliceosome"/>
    <property type="evidence" value="ECO:0007669"/>
    <property type="project" value="TreeGrafter"/>
</dbReference>
<sequence length="165" mass="19297">MYFMAEFVPDDPFGDPKVIGDPYCTIFVGHLSHSTSEETLRQAMSIYGRVKNLRLVRHIETLVLWLADEQEFWGHLEDDSTPLRPLGLQQSQHLLQWFRKYNSKIFDILQCRKIAGEVSVFLLKQRKRWKHGELAFEIAEEFACQYVSLPFDCQKVPHIVSVVEV</sequence>
<dbReference type="STRING" id="49390.A0A068VIT9"/>
<dbReference type="Proteomes" id="UP000295252">
    <property type="component" value="Unassembled WGS sequence"/>
</dbReference>
<dbReference type="InterPro" id="IPR051183">
    <property type="entry name" value="U1_U11-U12_snRNP_70-35kDa"/>
</dbReference>
<dbReference type="GO" id="GO:0017069">
    <property type="term" value="F:snRNA binding"/>
    <property type="evidence" value="ECO:0007669"/>
    <property type="project" value="TreeGrafter"/>
</dbReference>
<evidence type="ECO:0000256" key="2">
    <source>
        <dbReference type="ARBA" id="ARBA00023242"/>
    </source>
</evidence>
<keyword evidence="5" id="KW-1185">Reference proteome</keyword>
<dbReference type="PANTHER" id="PTHR13952:SF6">
    <property type="entry name" value="U11_U12 SMALL NUCLEAR RIBONUCLEOPROTEIN 35 KDA PROTEIN"/>
    <property type="match status" value="1"/>
</dbReference>
<evidence type="ECO:0000256" key="1">
    <source>
        <dbReference type="ARBA" id="ARBA00004123"/>
    </source>
</evidence>
<dbReference type="InParanoid" id="A0A068VIT9"/>
<keyword evidence="2" id="KW-0539">Nucleus</keyword>
<dbReference type="GO" id="GO:0003729">
    <property type="term" value="F:mRNA binding"/>
    <property type="evidence" value="ECO:0007669"/>
    <property type="project" value="TreeGrafter"/>
</dbReference>